<name>A0A919CF18_9ACTN</name>
<sequence length="100" mass="10441">MGMSATPSVCQQVWMSAWALEAPQSPPEPVFMSAANEAGGCPDGEYGPAGNWADSDLFSCVTSCHTAFAEVGQSSSAEPRQNLASPPKLESGPRTYKACI</sequence>
<evidence type="ECO:0000313" key="2">
    <source>
        <dbReference type="EMBL" id="GHD17038.1"/>
    </source>
</evidence>
<evidence type="ECO:0000256" key="1">
    <source>
        <dbReference type="SAM" id="MobiDB-lite"/>
    </source>
</evidence>
<organism evidence="2 3">
    <name type="scientific">Nocardiopsis kunsanensis</name>
    <dbReference type="NCBI Taxonomy" id="141693"/>
    <lineage>
        <taxon>Bacteria</taxon>
        <taxon>Bacillati</taxon>
        <taxon>Actinomycetota</taxon>
        <taxon>Actinomycetes</taxon>
        <taxon>Streptosporangiales</taxon>
        <taxon>Nocardiopsidaceae</taxon>
        <taxon>Nocardiopsis</taxon>
    </lineage>
</organism>
<reference evidence="2 3" key="1">
    <citation type="journal article" date="2014" name="Int. J. Syst. Evol. Microbiol.">
        <title>Complete genome sequence of Corynebacterium casei LMG S-19264T (=DSM 44701T), isolated from a smear-ripened cheese.</title>
        <authorList>
            <consortium name="US DOE Joint Genome Institute (JGI-PGF)"/>
            <person name="Walter F."/>
            <person name="Albersmeier A."/>
            <person name="Kalinowski J."/>
            <person name="Ruckert C."/>
        </authorList>
    </citation>
    <scope>NUCLEOTIDE SEQUENCE [LARGE SCALE GENOMIC DNA]</scope>
    <source>
        <strain evidence="2 3">KCTC 19473</strain>
    </source>
</reference>
<comment type="caution">
    <text evidence="2">The sequence shown here is derived from an EMBL/GenBank/DDBJ whole genome shotgun (WGS) entry which is preliminary data.</text>
</comment>
<dbReference type="EMBL" id="BMXL01000002">
    <property type="protein sequence ID" value="GHD17038.1"/>
    <property type="molecule type" value="Genomic_DNA"/>
</dbReference>
<feature type="compositionally biased region" description="Polar residues" evidence="1">
    <location>
        <begin position="72"/>
        <end position="84"/>
    </location>
</feature>
<feature type="region of interest" description="Disordered" evidence="1">
    <location>
        <begin position="71"/>
        <end position="100"/>
    </location>
</feature>
<protein>
    <submittedName>
        <fullName evidence="2">Uncharacterized protein</fullName>
    </submittedName>
</protein>
<gene>
    <name evidence="2" type="ORF">GCM10007147_05770</name>
</gene>
<dbReference type="Proteomes" id="UP000654947">
    <property type="component" value="Unassembled WGS sequence"/>
</dbReference>
<accession>A0A919CF18</accession>
<evidence type="ECO:0000313" key="3">
    <source>
        <dbReference type="Proteomes" id="UP000654947"/>
    </source>
</evidence>
<dbReference type="AlphaFoldDB" id="A0A919CF18"/>
<keyword evidence="3" id="KW-1185">Reference proteome</keyword>
<proteinExistence type="predicted"/>